<organism evidence="2">
    <name type="scientific">Thermogemmatispora argillosa</name>
    <dbReference type="NCBI Taxonomy" id="2045280"/>
    <lineage>
        <taxon>Bacteria</taxon>
        <taxon>Bacillati</taxon>
        <taxon>Chloroflexota</taxon>
        <taxon>Ktedonobacteria</taxon>
        <taxon>Thermogemmatisporales</taxon>
        <taxon>Thermogemmatisporaceae</taxon>
        <taxon>Thermogemmatispora</taxon>
    </lineage>
</organism>
<proteinExistence type="predicted"/>
<dbReference type="PANTHER" id="PTHR33594:SF1">
    <property type="entry name" value="HD_PDEASE DOMAIN-CONTAINING PROTEIN"/>
    <property type="match status" value="1"/>
</dbReference>
<accession>A0A455SVB1</accession>
<dbReference type="InterPro" id="IPR003607">
    <property type="entry name" value="HD/PDEase_dom"/>
</dbReference>
<dbReference type="CDD" id="cd00077">
    <property type="entry name" value="HDc"/>
    <property type="match status" value="1"/>
</dbReference>
<protein>
    <submittedName>
        <fullName evidence="2">Phosphohydrolase</fullName>
    </submittedName>
</protein>
<dbReference type="AlphaFoldDB" id="A0A455SVB1"/>
<gene>
    <name evidence="2" type="ORF">KTA_05620</name>
</gene>
<evidence type="ECO:0000259" key="1">
    <source>
        <dbReference type="PROSITE" id="PS51831"/>
    </source>
</evidence>
<dbReference type="EMBL" id="AP019377">
    <property type="protein sequence ID" value="BBH92363.1"/>
    <property type="molecule type" value="Genomic_DNA"/>
</dbReference>
<feature type="domain" description="HD" evidence="1">
    <location>
        <begin position="33"/>
        <end position="149"/>
    </location>
</feature>
<dbReference type="GO" id="GO:0016787">
    <property type="term" value="F:hydrolase activity"/>
    <property type="evidence" value="ECO:0007669"/>
    <property type="project" value="UniProtKB-KW"/>
</dbReference>
<dbReference type="Pfam" id="PF01966">
    <property type="entry name" value="HD"/>
    <property type="match status" value="1"/>
</dbReference>
<reference evidence="2" key="1">
    <citation type="submission" date="2018-12" db="EMBL/GenBank/DDBJ databases">
        <title>Novel natural products biosynthetic potential of the class Ktedonobacteria.</title>
        <authorList>
            <person name="Zheng Y."/>
            <person name="Saitou A."/>
            <person name="Wang C.M."/>
            <person name="Toyoda A."/>
            <person name="Minakuchi Y."/>
            <person name="Sekiguchi Y."/>
            <person name="Ueda K."/>
            <person name="Takano H."/>
            <person name="Sakai Y."/>
            <person name="Yokota A."/>
            <person name="Yabe S."/>
        </authorList>
    </citation>
    <scope>NUCLEOTIDE SEQUENCE</scope>
    <source>
        <strain evidence="2">A3-2</strain>
    </source>
</reference>
<sequence>MTFAFEREAVLTQVYHEVEERFLSQGRADLAHGWDHIERVYRLALGIGQREGADRFVVGMAALLHDLGRVAPAGEGPEQGQGQASAVQGRHHADLSHELAAELLTAYRVPEAEREAILHAVLAHSFSRGVEPRTLEARVVRDADRLDALGAIGIMRWAITGALRATVETRPYHPVDPFARSHAPDDRRYLLDHFYTKLLRLGESMSTATGRALAQERLAFMQRYLDEFRRELTLEGLPG</sequence>
<dbReference type="SUPFAM" id="SSF109604">
    <property type="entry name" value="HD-domain/PDEase-like"/>
    <property type="match status" value="1"/>
</dbReference>
<name>A0A455SVB1_9CHLR</name>
<dbReference type="InterPro" id="IPR006674">
    <property type="entry name" value="HD_domain"/>
</dbReference>
<dbReference type="PROSITE" id="PS51831">
    <property type="entry name" value="HD"/>
    <property type="match status" value="1"/>
</dbReference>
<evidence type="ECO:0000313" key="2">
    <source>
        <dbReference type="EMBL" id="BBH92363.1"/>
    </source>
</evidence>
<dbReference type="PANTHER" id="PTHR33594">
    <property type="entry name" value="SUPERFAMILY HYDROLASE, PUTATIVE (AFU_ORTHOLOGUE AFUA_1G03035)-RELATED"/>
    <property type="match status" value="1"/>
</dbReference>
<dbReference type="SMART" id="SM00471">
    <property type="entry name" value="HDc"/>
    <property type="match status" value="1"/>
</dbReference>
<keyword evidence="2" id="KW-0378">Hydrolase</keyword>
<dbReference type="Gene3D" id="1.10.3210.50">
    <property type="match status" value="1"/>
</dbReference>